<name>A0A6J7F4K6_9ZZZZ</name>
<dbReference type="EMBL" id="CAFBLZ010000110">
    <property type="protein sequence ID" value="CAB4888524.1"/>
    <property type="molecule type" value="Genomic_DNA"/>
</dbReference>
<dbReference type="PANTHER" id="PTHR32243">
    <property type="entry name" value="MALTOSE TRANSPORT SYSTEM PERMEASE-RELATED"/>
    <property type="match status" value="1"/>
</dbReference>
<dbReference type="GO" id="GO:0005886">
    <property type="term" value="C:plasma membrane"/>
    <property type="evidence" value="ECO:0007669"/>
    <property type="project" value="UniProtKB-SubCell"/>
</dbReference>
<evidence type="ECO:0000256" key="4">
    <source>
        <dbReference type="ARBA" id="ARBA00022475"/>
    </source>
</evidence>
<evidence type="ECO:0000256" key="6">
    <source>
        <dbReference type="ARBA" id="ARBA00022692"/>
    </source>
</evidence>
<feature type="domain" description="ABC transmembrane type-1" evidence="10">
    <location>
        <begin position="76"/>
        <end position="267"/>
    </location>
</feature>
<feature type="transmembrane region" description="Helical" evidence="9">
    <location>
        <begin position="80"/>
        <end position="102"/>
    </location>
</feature>
<evidence type="ECO:0000256" key="2">
    <source>
        <dbReference type="ARBA" id="ARBA00009047"/>
    </source>
</evidence>
<evidence type="ECO:0000256" key="5">
    <source>
        <dbReference type="ARBA" id="ARBA00022597"/>
    </source>
</evidence>
<accession>A0A6J7F4K6</accession>
<evidence type="ECO:0000256" key="8">
    <source>
        <dbReference type="ARBA" id="ARBA00023136"/>
    </source>
</evidence>
<proteinExistence type="inferred from homology"/>
<feature type="transmembrane region" description="Helical" evidence="9">
    <location>
        <begin position="244"/>
        <end position="266"/>
    </location>
</feature>
<dbReference type="Gene3D" id="1.10.3720.10">
    <property type="entry name" value="MetI-like"/>
    <property type="match status" value="1"/>
</dbReference>
<dbReference type="InterPro" id="IPR035906">
    <property type="entry name" value="MetI-like_sf"/>
</dbReference>
<evidence type="ECO:0000256" key="3">
    <source>
        <dbReference type="ARBA" id="ARBA00022448"/>
    </source>
</evidence>
<sequence length="281" mass="30736">MTKAATKKRKRKKSRGIVRRSSKAIFAFFYGMPIIWIVLTSFKQEADVFSTQSSLFFSPTLSTYKKLLTSALFESLTNSIIIATCATALTLLVSIPAGYALARFSNKTLAIGLTALIIFQMIPQTATIIPLFQIFNKLGMLDTLPSVILADAALLTPFAILLMRPFFRSIPFALVEASQIDGASSWQSFTRISLPLARNGIATTATLIWIISWGEFLYAVNLILSPGSYPMSAILAQQVGGFGIFWPGLMALSVLASLPVAILFIFTYRLLREGLTLGAVK</sequence>
<dbReference type="InterPro" id="IPR000515">
    <property type="entry name" value="MetI-like"/>
</dbReference>
<keyword evidence="5" id="KW-0762">Sugar transport</keyword>
<gene>
    <name evidence="11" type="ORF">UFOPK3482_01076</name>
</gene>
<protein>
    <submittedName>
        <fullName evidence="11">Unannotated protein</fullName>
    </submittedName>
</protein>
<dbReference type="GO" id="GO:0055085">
    <property type="term" value="P:transmembrane transport"/>
    <property type="evidence" value="ECO:0007669"/>
    <property type="project" value="InterPro"/>
</dbReference>
<dbReference type="InterPro" id="IPR050901">
    <property type="entry name" value="BP-dep_ABC_trans_perm"/>
</dbReference>
<dbReference type="Pfam" id="PF00528">
    <property type="entry name" value="BPD_transp_1"/>
    <property type="match status" value="1"/>
</dbReference>
<feature type="transmembrane region" description="Helical" evidence="9">
    <location>
        <begin position="201"/>
        <end position="224"/>
    </location>
</feature>
<evidence type="ECO:0000256" key="9">
    <source>
        <dbReference type="SAM" id="Phobius"/>
    </source>
</evidence>
<reference evidence="11" key="1">
    <citation type="submission" date="2020-05" db="EMBL/GenBank/DDBJ databases">
        <authorList>
            <person name="Chiriac C."/>
            <person name="Salcher M."/>
            <person name="Ghai R."/>
            <person name="Kavagutti S V."/>
        </authorList>
    </citation>
    <scope>NUCLEOTIDE SEQUENCE</scope>
</reference>
<comment type="subcellular location">
    <subcellularLocation>
        <location evidence="1">Cell membrane</location>
        <topology evidence="1">Multi-pass membrane protein</topology>
    </subcellularLocation>
</comment>
<comment type="similarity">
    <text evidence="2">Belongs to the binding-protein-dependent transport system permease family. MalFG subfamily.</text>
</comment>
<evidence type="ECO:0000256" key="1">
    <source>
        <dbReference type="ARBA" id="ARBA00004651"/>
    </source>
</evidence>
<evidence type="ECO:0000256" key="7">
    <source>
        <dbReference type="ARBA" id="ARBA00022989"/>
    </source>
</evidence>
<evidence type="ECO:0000259" key="10">
    <source>
        <dbReference type="PROSITE" id="PS50928"/>
    </source>
</evidence>
<keyword evidence="4" id="KW-1003">Cell membrane</keyword>
<dbReference type="CDD" id="cd06261">
    <property type="entry name" value="TM_PBP2"/>
    <property type="match status" value="1"/>
</dbReference>
<feature type="transmembrane region" description="Helical" evidence="9">
    <location>
        <begin position="109"/>
        <end position="132"/>
    </location>
</feature>
<feature type="transmembrane region" description="Helical" evidence="9">
    <location>
        <begin position="21"/>
        <end position="39"/>
    </location>
</feature>
<organism evidence="11">
    <name type="scientific">freshwater metagenome</name>
    <dbReference type="NCBI Taxonomy" id="449393"/>
    <lineage>
        <taxon>unclassified sequences</taxon>
        <taxon>metagenomes</taxon>
        <taxon>ecological metagenomes</taxon>
    </lineage>
</organism>
<keyword evidence="6 9" id="KW-0812">Transmembrane</keyword>
<dbReference type="SUPFAM" id="SSF161098">
    <property type="entry name" value="MetI-like"/>
    <property type="match status" value="1"/>
</dbReference>
<dbReference type="PANTHER" id="PTHR32243:SF50">
    <property type="entry name" value="MALTOSE_MALTODEXTRIN TRANSPORT SYSTEM PERMEASE PROTEIN MALG"/>
    <property type="match status" value="1"/>
</dbReference>
<dbReference type="PROSITE" id="PS50928">
    <property type="entry name" value="ABC_TM1"/>
    <property type="match status" value="1"/>
</dbReference>
<feature type="transmembrane region" description="Helical" evidence="9">
    <location>
        <begin position="144"/>
        <end position="163"/>
    </location>
</feature>
<keyword evidence="7 9" id="KW-1133">Transmembrane helix</keyword>
<dbReference type="AlphaFoldDB" id="A0A6J7F4K6"/>
<evidence type="ECO:0000313" key="11">
    <source>
        <dbReference type="EMBL" id="CAB4888524.1"/>
    </source>
</evidence>
<keyword evidence="8 9" id="KW-0472">Membrane</keyword>
<keyword evidence="3" id="KW-0813">Transport</keyword>